<gene>
    <name evidence="1" type="ORF">B9N62_03015</name>
</gene>
<dbReference type="Proteomes" id="UP000195967">
    <property type="component" value="Unassembled WGS sequence"/>
</dbReference>
<evidence type="ECO:0000313" key="1">
    <source>
        <dbReference type="EMBL" id="OUT11903.1"/>
    </source>
</evidence>
<evidence type="ECO:0000313" key="2">
    <source>
        <dbReference type="Proteomes" id="UP000195967"/>
    </source>
</evidence>
<protein>
    <recommendedName>
        <fullName evidence="3">Periplasmic protein</fullName>
    </recommendedName>
</protein>
<dbReference type="EMBL" id="NDYO01000004">
    <property type="protein sequence ID" value="OUT11903.1"/>
    <property type="molecule type" value="Genomic_DNA"/>
</dbReference>
<proteinExistence type="predicted"/>
<evidence type="ECO:0008006" key="3">
    <source>
        <dbReference type="Google" id="ProtNLM"/>
    </source>
</evidence>
<sequence length="416" mass="46391">MRKILLFLAIFSTIFASQDEINFESNITKNQSLSSIPPAKITYINLEPEFCDNACLNELIKADLLASFMARFEPAKIDDNALLELYISLGGEAILKVNKNGKIAVIIPQKIIKSYANVVSNAVLSYVLKQDADIEIKFINSNDESPQSLTNAMQTARVQGFNYFIAALTSNGANIINSLVLSNELIYIPSVHSSFIINPKPNLIFGGIDYKDQISALLAYSNEKIVAFDDGSSLGQKLNEYVRMQSSDYHEASIVGKDINLNDTLSKKSKFDNASIFLNIPIVKASLVATQMRGFEIKPYALLSTQINFLPNIFNAIAQRDRQNLFIANSLNPVNDLFLGLGDLFDVDFRYSQIGYSSAFGAEYIYTNFIDKSADRIFTERVENSQVLYGVKIYNAKGDHFDEANQEILLDQNSSM</sequence>
<organism evidence="1 2">
    <name type="scientific">Campylobacter concisus</name>
    <dbReference type="NCBI Taxonomy" id="199"/>
    <lineage>
        <taxon>Bacteria</taxon>
        <taxon>Pseudomonadati</taxon>
        <taxon>Campylobacterota</taxon>
        <taxon>Epsilonproteobacteria</taxon>
        <taxon>Campylobacterales</taxon>
        <taxon>Campylobacteraceae</taxon>
        <taxon>Campylobacter</taxon>
    </lineage>
</organism>
<reference evidence="1 2" key="1">
    <citation type="submission" date="2017-04" db="EMBL/GenBank/DDBJ databases">
        <title>Complete genome of Campylobacter concisus ATCC 33237T and draft genomes for an additional eight well characterized C. concisus strains.</title>
        <authorList>
            <person name="Cornelius A.J."/>
            <person name="Miller W.G."/>
            <person name="Lastovica A.J."/>
            <person name="On S.L."/>
            <person name="French N.P."/>
            <person name="Vandenberg O."/>
            <person name="Biggs P.J."/>
        </authorList>
    </citation>
    <scope>NUCLEOTIDE SEQUENCE [LARGE SCALE GENOMIC DNA]</scope>
    <source>
        <strain evidence="1 2">Lasto28.99</strain>
    </source>
</reference>
<dbReference type="RefSeq" id="WP_087584314.1">
    <property type="nucleotide sequence ID" value="NZ_CABMKR010000004.1"/>
</dbReference>
<name>A0A1Y5MXC5_9BACT</name>
<accession>A0A1Y5MXC5</accession>
<comment type="caution">
    <text evidence="1">The sequence shown here is derived from an EMBL/GenBank/DDBJ whole genome shotgun (WGS) entry which is preliminary data.</text>
</comment>
<dbReference type="AlphaFoldDB" id="A0A1Y5MXC5"/>